<evidence type="ECO:0000256" key="1">
    <source>
        <dbReference type="ARBA" id="ARBA00004141"/>
    </source>
</evidence>
<gene>
    <name evidence="8" type="ORF">FCC1311_096312</name>
</gene>
<dbReference type="EMBL" id="BEYU01000154">
    <property type="protein sequence ID" value="GBG33408.1"/>
    <property type="molecule type" value="Genomic_DNA"/>
</dbReference>
<keyword evidence="2 6" id="KW-0812">Transmembrane</keyword>
<dbReference type="OrthoDB" id="433512at2759"/>
<comment type="caution">
    <text evidence="8">The sequence shown here is derived from an EMBL/GenBank/DDBJ whole genome shotgun (WGS) entry which is preliminary data.</text>
</comment>
<feature type="transmembrane region" description="Helical" evidence="6">
    <location>
        <begin position="108"/>
        <end position="128"/>
    </location>
</feature>
<dbReference type="GO" id="GO:0022857">
    <property type="term" value="F:transmembrane transporter activity"/>
    <property type="evidence" value="ECO:0007669"/>
    <property type="project" value="InterPro"/>
</dbReference>
<feature type="domain" description="Major facilitator superfamily (MFS) profile" evidence="7">
    <location>
        <begin position="12"/>
        <end position="495"/>
    </location>
</feature>
<dbReference type="InParanoid" id="A0A2R5GUH2"/>
<evidence type="ECO:0000313" key="9">
    <source>
        <dbReference type="Proteomes" id="UP000241890"/>
    </source>
</evidence>
<dbReference type="Gene3D" id="1.20.1250.20">
    <property type="entry name" value="MFS general substrate transporter like domains"/>
    <property type="match status" value="2"/>
</dbReference>
<proteinExistence type="predicted"/>
<dbReference type="InterPro" id="IPR005828">
    <property type="entry name" value="MFS_sugar_transport-like"/>
</dbReference>
<dbReference type="Pfam" id="PF00083">
    <property type="entry name" value="Sugar_tr"/>
    <property type="match status" value="2"/>
</dbReference>
<dbReference type="PROSITE" id="PS00216">
    <property type="entry name" value="SUGAR_TRANSPORT_1"/>
    <property type="match status" value="1"/>
</dbReference>
<accession>A0A2R5GUH2</accession>
<keyword evidence="3 6" id="KW-1133">Transmembrane helix</keyword>
<dbReference type="GO" id="GO:0016020">
    <property type="term" value="C:membrane"/>
    <property type="evidence" value="ECO:0007669"/>
    <property type="project" value="UniProtKB-SubCell"/>
</dbReference>
<evidence type="ECO:0000256" key="6">
    <source>
        <dbReference type="SAM" id="Phobius"/>
    </source>
</evidence>
<keyword evidence="9" id="KW-1185">Reference proteome</keyword>
<evidence type="ECO:0000313" key="8">
    <source>
        <dbReference type="EMBL" id="GBG33408.1"/>
    </source>
</evidence>
<feature type="compositionally biased region" description="Low complexity" evidence="5">
    <location>
        <begin position="239"/>
        <end position="252"/>
    </location>
</feature>
<feature type="transmembrane region" description="Helical" evidence="6">
    <location>
        <begin position="402"/>
        <end position="419"/>
    </location>
</feature>
<evidence type="ECO:0000259" key="7">
    <source>
        <dbReference type="PROSITE" id="PS50850"/>
    </source>
</evidence>
<organism evidence="8 9">
    <name type="scientific">Hondaea fermentalgiana</name>
    <dbReference type="NCBI Taxonomy" id="2315210"/>
    <lineage>
        <taxon>Eukaryota</taxon>
        <taxon>Sar</taxon>
        <taxon>Stramenopiles</taxon>
        <taxon>Bigyra</taxon>
        <taxon>Labyrinthulomycetes</taxon>
        <taxon>Thraustochytrida</taxon>
        <taxon>Thraustochytriidae</taxon>
        <taxon>Hondaea</taxon>
    </lineage>
</organism>
<keyword evidence="4 6" id="KW-0472">Membrane</keyword>
<feature type="transmembrane region" description="Helical" evidence="6">
    <location>
        <begin position="156"/>
        <end position="175"/>
    </location>
</feature>
<evidence type="ECO:0000256" key="5">
    <source>
        <dbReference type="SAM" id="MobiDB-lite"/>
    </source>
</evidence>
<dbReference type="Proteomes" id="UP000241890">
    <property type="component" value="Unassembled WGS sequence"/>
</dbReference>
<feature type="transmembrane region" description="Helical" evidence="6">
    <location>
        <begin position="12"/>
        <end position="37"/>
    </location>
</feature>
<reference evidence="8 9" key="1">
    <citation type="submission" date="2017-12" db="EMBL/GenBank/DDBJ databases">
        <title>Sequencing, de novo assembly and annotation of complete genome of a new Thraustochytrid species, strain FCC1311.</title>
        <authorList>
            <person name="Sedici K."/>
            <person name="Godart F."/>
            <person name="Aiese Cigliano R."/>
            <person name="Sanseverino W."/>
            <person name="Barakat M."/>
            <person name="Ortet P."/>
            <person name="Marechal E."/>
            <person name="Cagnac O."/>
            <person name="Amato A."/>
        </authorList>
    </citation>
    <scope>NUCLEOTIDE SEQUENCE [LARGE SCALE GENOMIC DNA]</scope>
</reference>
<evidence type="ECO:0000256" key="3">
    <source>
        <dbReference type="ARBA" id="ARBA00022989"/>
    </source>
</evidence>
<evidence type="ECO:0000256" key="4">
    <source>
        <dbReference type="ARBA" id="ARBA00023136"/>
    </source>
</evidence>
<sequence length="563" mass="60372">MRQCCGVELDSIFVVTSLANLAAGYNLAIAGHTLYLIESEGEELSEVQTSMVASAAFVGAVTGQIVMGYAGERLGIVRGLVLTFVILICGCLAGAFLCWAPHLFTKLAISRFVVGVGAGGVYPLAAIASASMSPNHDNGSPGGGEGRLESFNGRRVMLTFSFQGVGQLMAPLWVLVLDTVLPHAKPLAWRVALLTGSVPAGFAIGRLRRVFEDMVTQATAVAATDSLSDGVDNGDVSTRDNNTNNNYRNARNGAFESTRINSNDDIDDYDDDDIDEDEDEDELENSVPLEVYTPPASFQSRWSRGNLLKLVGTGGTWFLFDVLFYGNVVFSPFILNLVFEADEAEVAALTTIVSAIALPGLLLASYYSDKMGRKQMQVFGFVVLTVLFLGLAGLLSMGERTATPFIFALYCATFFFYNFGPNATTFCLPAETFDPEVRSFFNGLSAALGKAGAFLGAVFFKFVMDKTSLTFVMLCSAVVSAMAVLLTVAFVNVRSQHDALHHDSVDGAFSTSHGSEAAVRETELPVRIPRRDNDSIRGGNGPDYVDLGESGSTSDAENELIRI</sequence>
<evidence type="ECO:0000256" key="2">
    <source>
        <dbReference type="ARBA" id="ARBA00022692"/>
    </source>
</evidence>
<feature type="transmembrane region" description="Helical" evidence="6">
    <location>
        <begin position="346"/>
        <end position="366"/>
    </location>
</feature>
<dbReference type="AlphaFoldDB" id="A0A2R5GUH2"/>
<feature type="transmembrane region" description="Helical" evidence="6">
    <location>
        <begin position="378"/>
        <end position="396"/>
    </location>
</feature>
<dbReference type="PANTHER" id="PTHR24064">
    <property type="entry name" value="SOLUTE CARRIER FAMILY 22 MEMBER"/>
    <property type="match status" value="1"/>
</dbReference>
<feature type="transmembrane region" description="Helical" evidence="6">
    <location>
        <begin position="307"/>
        <end position="326"/>
    </location>
</feature>
<feature type="region of interest" description="Disordered" evidence="5">
    <location>
        <begin position="227"/>
        <end position="285"/>
    </location>
</feature>
<dbReference type="SUPFAM" id="SSF103473">
    <property type="entry name" value="MFS general substrate transporter"/>
    <property type="match status" value="1"/>
</dbReference>
<dbReference type="PROSITE" id="PS50850">
    <property type="entry name" value="MFS"/>
    <property type="match status" value="1"/>
</dbReference>
<dbReference type="InterPro" id="IPR020846">
    <property type="entry name" value="MFS_dom"/>
</dbReference>
<name>A0A2R5GUH2_9STRA</name>
<feature type="transmembrane region" description="Helical" evidence="6">
    <location>
        <begin position="187"/>
        <end position="205"/>
    </location>
</feature>
<feature type="transmembrane region" description="Helical" evidence="6">
    <location>
        <begin position="440"/>
        <end position="463"/>
    </location>
</feature>
<dbReference type="InterPro" id="IPR005829">
    <property type="entry name" value="Sugar_transporter_CS"/>
</dbReference>
<protein>
    <submittedName>
        <fullName evidence="8">Inorganic phosphate transporter 1-1</fullName>
    </submittedName>
</protein>
<feature type="region of interest" description="Disordered" evidence="5">
    <location>
        <begin position="529"/>
        <end position="563"/>
    </location>
</feature>
<feature type="transmembrane region" description="Helical" evidence="6">
    <location>
        <begin position="49"/>
        <end position="69"/>
    </location>
</feature>
<feature type="transmembrane region" description="Helical" evidence="6">
    <location>
        <begin position="469"/>
        <end position="491"/>
    </location>
</feature>
<feature type="compositionally biased region" description="Acidic residues" evidence="5">
    <location>
        <begin position="264"/>
        <end position="284"/>
    </location>
</feature>
<comment type="subcellular location">
    <subcellularLocation>
        <location evidence="1">Membrane</location>
        <topology evidence="1">Multi-pass membrane protein</topology>
    </subcellularLocation>
</comment>
<feature type="transmembrane region" description="Helical" evidence="6">
    <location>
        <begin position="81"/>
        <end position="102"/>
    </location>
</feature>
<dbReference type="InterPro" id="IPR036259">
    <property type="entry name" value="MFS_trans_sf"/>
</dbReference>